<dbReference type="InterPro" id="IPR039169">
    <property type="entry name" value="Abitram"/>
</dbReference>
<name>A0A1C3L1Z3_PLAMA</name>
<reference evidence="1 2" key="1">
    <citation type="submission" date="2016-06" db="EMBL/GenBank/DDBJ databases">
        <authorList>
            <consortium name="Pathogen Informatics"/>
        </authorList>
    </citation>
    <scope>NUCLEOTIDE SEQUENCE [LARGE SCALE GENOMIC DNA]</scope>
    <source>
        <strain evidence="1">PmlGA01</strain>
    </source>
</reference>
<protein>
    <submittedName>
        <fullName evidence="1">Uncharacterized protein</fullName>
    </submittedName>
</protein>
<sequence length="319" mass="37979">MCTFNSKSEKIYKNVMQDVLDDLCGKKLDNYYFLINKREVTPKYFSLSKITFRNELMLNLKNDLKEEECFGLIFNNSEVLHKKSKKKIKEDQLIEKLKSSNFTISNEKIIEKLNILLKCNKNKSDITIKENNLHSLQNSYSFYDDIFSKDFYTTEDNYDFQISKQLNGLYILSLCKYSNFFFNILNDLKGSNDKNFKLLIKENVKIEYDQRLIKADTSGKKKRNTIFINENMTILQIIYKNKPYKIRSKIKGFHCDINENLIANPHILFMSIKDSWILILKHTNQDLQKCITPNEYQQERKDLIYQYNILFDSFEKSSL</sequence>
<dbReference type="EMBL" id="LT594502">
    <property type="protein sequence ID" value="SBT80565.1"/>
    <property type="molecule type" value="Genomic_DNA"/>
</dbReference>
<accession>A0A1C3L1Z3</accession>
<dbReference type="GO" id="GO:0005634">
    <property type="term" value="C:nucleus"/>
    <property type="evidence" value="ECO:0007669"/>
    <property type="project" value="TreeGrafter"/>
</dbReference>
<evidence type="ECO:0000313" key="1">
    <source>
        <dbReference type="EMBL" id="SBT80565.1"/>
    </source>
</evidence>
<dbReference type="Proteomes" id="UP000219799">
    <property type="component" value="Chromosome 14"/>
</dbReference>
<proteinExistence type="predicted"/>
<dbReference type="AlphaFoldDB" id="A0A1C3L1Z3"/>
<dbReference type="PANTHER" id="PTHR13651">
    <property type="entry name" value="PROTEIN ABITRAM"/>
    <property type="match status" value="1"/>
</dbReference>
<dbReference type="VEuPathDB" id="PlasmoDB:PmUG01_14019900"/>
<dbReference type="PANTHER" id="PTHR13651:SF0">
    <property type="entry name" value="PROTEIN ABITRAM"/>
    <property type="match status" value="1"/>
</dbReference>
<gene>
    <name evidence="1" type="primary">PmlGA01_140005700</name>
    <name evidence="1" type="ORF">PMLGA01_140005700</name>
</gene>
<evidence type="ECO:0000313" key="2">
    <source>
        <dbReference type="Proteomes" id="UP000219799"/>
    </source>
</evidence>
<organism evidence="1 2">
    <name type="scientific">Plasmodium malariae</name>
    <dbReference type="NCBI Taxonomy" id="5858"/>
    <lineage>
        <taxon>Eukaryota</taxon>
        <taxon>Sar</taxon>
        <taxon>Alveolata</taxon>
        <taxon>Apicomplexa</taxon>
        <taxon>Aconoidasida</taxon>
        <taxon>Haemosporida</taxon>
        <taxon>Plasmodiidae</taxon>
        <taxon>Plasmodium</taxon>
        <taxon>Plasmodium (Plasmodium)</taxon>
    </lineage>
</organism>